<keyword evidence="2" id="KW-1185">Reference proteome</keyword>
<protein>
    <recommendedName>
        <fullName evidence="3">TBC1 domain family member 22A</fullName>
    </recommendedName>
</protein>
<evidence type="ECO:0000313" key="1">
    <source>
        <dbReference type="Ensembl" id="ENSPSTP00000005327.1"/>
    </source>
</evidence>
<dbReference type="Ensembl" id="ENSPSTT00000005593.1">
    <property type="protein sequence ID" value="ENSPSTP00000005327.1"/>
    <property type="gene ID" value="ENSPSTG00000003783.1"/>
</dbReference>
<evidence type="ECO:0008006" key="3">
    <source>
        <dbReference type="Google" id="ProtNLM"/>
    </source>
</evidence>
<accession>A0A8C9EUZ3</accession>
<organism evidence="1 2">
    <name type="scientific">Pavo cristatus</name>
    <name type="common">Indian peafowl</name>
    <name type="synonym">Blue peafowl</name>
    <dbReference type="NCBI Taxonomy" id="9049"/>
    <lineage>
        <taxon>Eukaryota</taxon>
        <taxon>Metazoa</taxon>
        <taxon>Chordata</taxon>
        <taxon>Craniata</taxon>
        <taxon>Vertebrata</taxon>
        <taxon>Euteleostomi</taxon>
        <taxon>Archelosauria</taxon>
        <taxon>Archosauria</taxon>
        <taxon>Dinosauria</taxon>
        <taxon>Saurischia</taxon>
        <taxon>Theropoda</taxon>
        <taxon>Coelurosauria</taxon>
        <taxon>Aves</taxon>
        <taxon>Neognathae</taxon>
        <taxon>Galloanserae</taxon>
        <taxon>Galliformes</taxon>
        <taxon>Phasianidae</taxon>
        <taxon>Phasianinae</taxon>
        <taxon>Pavo</taxon>
    </lineage>
</organism>
<dbReference type="Proteomes" id="UP000694428">
    <property type="component" value="Unplaced"/>
</dbReference>
<sequence length="191" mass="21065">MANDGGRKQFWKRSGTKVPGSIQHVYGAQHPPFDPLLHGTLIKLGSKPPTTPVKLKKVSTFQEFESNTSDAWDLGDDDDELLAIAAENLNTEVVMETAHKVIQNHSKLQEQHKFLEEHLQEEKQVESTELASVVCGDNRLVKSVSEGHTSGSSGMLRNGKRCGKSIGTKMLLYKIFKNRENGLYGLGSSSC</sequence>
<reference evidence="1" key="2">
    <citation type="submission" date="2025-09" db="UniProtKB">
        <authorList>
            <consortium name="Ensembl"/>
        </authorList>
    </citation>
    <scope>IDENTIFICATION</scope>
</reference>
<reference evidence="1" key="1">
    <citation type="submission" date="2025-08" db="UniProtKB">
        <authorList>
            <consortium name="Ensembl"/>
        </authorList>
    </citation>
    <scope>IDENTIFICATION</scope>
</reference>
<name>A0A8C9EUZ3_PAVCR</name>
<proteinExistence type="predicted"/>
<evidence type="ECO:0000313" key="2">
    <source>
        <dbReference type="Proteomes" id="UP000694428"/>
    </source>
</evidence>
<dbReference type="AlphaFoldDB" id="A0A8C9EUZ3"/>